<dbReference type="Pfam" id="PF00535">
    <property type="entry name" value="Glycos_transf_2"/>
    <property type="match status" value="1"/>
</dbReference>
<dbReference type="Gene3D" id="3.90.550.10">
    <property type="entry name" value="Spore Coat Polysaccharide Biosynthesis Protein SpsA, Chain A"/>
    <property type="match status" value="1"/>
</dbReference>
<dbReference type="AlphaFoldDB" id="A0A0G0WM15"/>
<dbReference type="EMBL" id="LCBN01000015">
    <property type="protein sequence ID" value="KKS13840.1"/>
    <property type="molecule type" value="Genomic_DNA"/>
</dbReference>
<proteinExistence type="predicted"/>
<name>A0A0G0WM15_9BACT</name>
<accession>A0A0G0WM15</accession>
<comment type="caution">
    <text evidence="2">The sequence shown here is derived from an EMBL/GenBank/DDBJ whole genome shotgun (WGS) entry which is preliminary data.</text>
</comment>
<protein>
    <recommendedName>
        <fullName evidence="1">Glycosyltransferase 2-like domain-containing protein</fullName>
    </recommendedName>
</protein>
<organism evidence="2 3">
    <name type="scientific">Candidatus Daviesbacteria bacterium GW2011_GWB1_41_5</name>
    <dbReference type="NCBI Taxonomy" id="1618429"/>
    <lineage>
        <taxon>Bacteria</taxon>
        <taxon>Candidatus Daviesiibacteriota</taxon>
    </lineage>
</organism>
<reference evidence="2 3" key="1">
    <citation type="journal article" date="2015" name="Nature">
        <title>rRNA introns, odd ribosomes, and small enigmatic genomes across a large radiation of phyla.</title>
        <authorList>
            <person name="Brown C.T."/>
            <person name="Hug L.A."/>
            <person name="Thomas B.C."/>
            <person name="Sharon I."/>
            <person name="Castelle C.J."/>
            <person name="Singh A."/>
            <person name="Wilkins M.J."/>
            <person name="Williams K.H."/>
            <person name="Banfield J.F."/>
        </authorList>
    </citation>
    <scope>NUCLEOTIDE SEQUENCE [LARGE SCALE GENOMIC DNA]</scope>
</reference>
<dbReference type="InterPro" id="IPR001173">
    <property type="entry name" value="Glyco_trans_2-like"/>
</dbReference>
<dbReference type="Proteomes" id="UP000034753">
    <property type="component" value="Unassembled WGS sequence"/>
</dbReference>
<gene>
    <name evidence="2" type="ORF">UU67_C0015G0012</name>
</gene>
<evidence type="ECO:0000313" key="2">
    <source>
        <dbReference type="EMBL" id="KKS13840.1"/>
    </source>
</evidence>
<evidence type="ECO:0000313" key="3">
    <source>
        <dbReference type="Proteomes" id="UP000034753"/>
    </source>
</evidence>
<dbReference type="PANTHER" id="PTHR22916">
    <property type="entry name" value="GLYCOSYLTRANSFERASE"/>
    <property type="match status" value="1"/>
</dbReference>
<feature type="domain" description="Glycosyltransferase 2-like" evidence="1">
    <location>
        <begin position="5"/>
        <end position="166"/>
    </location>
</feature>
<sequence>METLSIIIPCYNDKDIQKTVDDIRAKAKGNIEIIVVLDGIHQEVKNAIVLENTKQLGMRASINKGVQYSKGKWLMKCDAHCVFGEGFDVKVLADIKEDWIVIPRRYKLDTDKWEVMDEPPVDYMKLFASEDKIGGVEWKRPERESILMDETMVFQGSCWFMSRSYWDRLGGLQEEGYGTFTQEPIELALKTWLGGGKVMVNKKTWYAHKHRRFGRTIAGLTSSQEVKDGNAYSKDFWLNNRWDKRIHDLDWLPKRFNTKL</sequence>
<evidence type="ECO:0000259" key="1">
    <source>
        <dbReference type="Pfam" id="PF00535"/>
    </source>
</evidence>
<dbReference type="SUPFAM" id="SSF53448">
    <property type="entry name" value="Nucleotide-diphospho-sugar transferases"/>
    <property type="match status" value="1"/>
</dbReference>
<dbReference type="InterPro" id="IPR029044">
    <property type="entry name" value="Nucleotide-diphossugar_trans"/>
</dbReference>